<dbReference type="InterPro" id="IPR020449">
    <property type="entry name" value="Tscrpt_reg_AraC-type_HTH"/>
</dbReference>
<reference evidence="6 7" key="1">
    <citation type="submission" date="2020-08" db="EMBL/GenBank/DDBJ databases">
        <title>Cohnella phylogeny.</title>
        <authorList>
            <person name="Dunlap C."/>
        </authorList>
    </citation>
    <scope>NUCLEOTIDE SEQUENCE [LARGE SCALE GENOMIC DNA]</scope>
    <source>
        <strain evidence="6 7">DSM 25239</strain>
    </source>
</reference>
<comment type="caution">
    <text evidence="6">The sequence shown here is derived from an EMBL/GenBank/DDBJ whole genome shotgun (WGS) entry which is preliminary data.</text>
</comment>
<dbReference type="InterPro" id="IPR018062">
    <property type="entry name" value="HTH_AraC-typ_CS"/>
</dbReference>
<keyword evidence="7" id="KW-1185">Reference proteome</keyword>
<evidence type="ECO:0000256" key="2">
    <source>
        <dbReference type="ARBA" id="ARBA00023125"/>
    </source>
</evidence>
<gene>
    <name evidence="6" type="ORF">H7B90_25720</name>
</gene>
<feature type="compositionally biased region" description="Basic and acidic residues" evidence="4">
    <location>
        <begin position="1"/>
        <end position="10"/>
    </location>
</feature>
<dbReference type="AlphaFoldDB" id="A0A841UA47"/>
<dbReference type="PANTHER" id="PTHR43280">
    <property type="entry name" value="ARAC-FAMILY TRANSCRIPTIONAL REGULATOR"/>
    <property type="match status" value="1"/>
</dbReference>
<dbReference type="PROSITE" id="PS01124">
    <property type="entry name" value="HTH_ARAC_FAMILY_2"/>
    <property type="match status" value="1"/>
</dbReference>
<dbReference type="SUPFAM" id="SSF46689">
    <property type="entry name" value="Homeodomain-like"/>
    <property type="match status" value="2"/>
</dbReference>
<evidence type="ECO:0000256" key="3">
    <source>
        <dbReference type="ARBA" id="ARBA00023163"/>
    </source>
</evidence>
<dbReference type="Gene3D" id="1.10.10.60">
    <property type="entry name" value="Homeodomain-like"/>
    <property type="match status" value="2"/>
</dbReference>
<dbReference type="InterPro" id="IPR009057">
    <property type="entry name" value="Homeodomain-like_sf"/>
</dbReference>
<dbReference type="InterPro" id="IPR018060">
    <property type="entry name" value="HTH_AraC"/>
</dbReference>
<accession>A0A841UA47</accession>
<protein>
    <submittedName>
        <fullName evidence="6">Helix-turn-helix domain-containing protein</fullName>
    </submittedName>
</protein>
<dbReference type="PROSITE" id="PS00041">
    <property type="entry name" value="HTH_ARAC_FAMILY_1"/>
    <property type="match status" value="1"/>
</dbReference>
<dbReference type="GO" id="GO:0003700">
    <property type="term" value="F:DNA-binding transcription factor activity"/>
    <property type="evidence" value="ECO:0007669"/>
    <property type="project" value="InterPro"/>
</dbReference>
<sequence>MADGTDERGSKKAKKTKTAKKEAEEQDEPSAADADAAIPMPYRSVAFPNGDEWVAVVFHYELPADSLWERLELRSPHMNGTVGSGLTYPEVKDAGRSCKEALRALRYGLFLEEKGWTRFEHAEESESFPEGLSEREEELVFFLRTGNREALSGHLEAVKRWMESERLNPDLAERELLKLAYLGLQVAKESGLKNERQAGHAETVPHRELGGMRTRDEMFRWLGSYLGKLMDGMAESKRTSKHGAVDKALAFIEKNYDRDLTLQEVAEHVGMNATYFSLLFKEKVGHSYIKHVTRLRLEQAKVLLRRGLKVNEASEKVGYYNYRHFTELFKKHVGLTPGQYRESRGMPDSREEGDSHD</sequence>
<evidence type="ECO:0000256" key="1">
    <source>
        <dbReference type="ARBA" id="ARBA00023015"/>
    </source>
</evidence>
<keyword evidence="3" id="KW-0804">Transcription</keyword>
<name>A0A841UA47_9BACL</name>
<feature type="region of interest" description="Disordered" evidence="4">
    <location>
        <begin position="1"/>
        <end position="35"/>
    </location>
</feature>
<dbReference type="GO" id="GO:0043565">
    <property type="term" value="F:sequence-specific DNA binding"/>
    <property type="evidence" value="ECO:0007669"/>
    <property type="project" value="InterPro"/>
</dbReference>
<organism evidence="6 7">
    <name type="scientific">Cohnella xylanilytica</name>
    <dbReference type="NCBI Taxonomy" id="557555"/>
    <lineage>
        <taxon>Bacteria</taxon>
        <taxon>Bacillati</taxon>
        <taxon>Bacillota</taxon>
        <taxon>Bacilli</taxon>
        <taxon>Bacillales</taxon>
        <taxon>Paenibacillaceae</taxon>
        <taxon>Cohnella</taxon>
    </lineage>
</organism>
<keyword evidence="1" id="KW-0805">Transcription regulation</keyword>
<proteinExistence type="predicted"/>
<feature type="compositionally biased region" description="Basic and acidic residues" evidence="4">
    <location>
        <begin position="341"/>
        <end position="357"/>
    </location>
</feature>
<keyword evidence="2" id="KW-0238">DNA-binding</keyword>
<feature type="domain" description="HTH araC/xylS-type" evidence="5">
    <location>
        <begin position="246"/>
        <end position="343"/>
    </location>
</feature>
<evidence type="ECO:0000313" key="6">
    <source>
        <dbReference type="EMBL" id="MBB6694800.1"/>
    </source>
</evidence>
<dbReference type="Proteomes" id="UP000553776">
    <property type="component" value="Unassembled WGS sequence"/>
</dbReference>
<dbReference type="PRINTS" id="PR00032">
    <property type="entry name" value="HTHARAC"/>
</dbReference>
<evidence type="ECO:0000313" key="7">
    <source>
        <dbReference type="Proteomes" id="UP000553776"/>
    </source>
</evidence>
<evidence type="ECO:0000256" key="4">
    <source>
        <dbReference type="SAM" id="MobiDB-lite"/>
    </source>
</evidence>
<dbReference type="PANTHER" id="PTHR43280:SF10">
    <property type="entry name" value="REGULATORY PROTEIN POCR"/>
    <property type="match status" value="1"/>
</dbReference>
<dbReference type="Pfam" id="PF12833">
    <property type="entry name" value="HTH_18"/>
    <property type="match status" value="1"/>
</dbReference>
<dbReference type="SMART" id="SM00342">
    <property type="entry name" value="HTH_ARAC"/>
    <property type="match status" value="1"/>
</dbReference>
<dbReference type="EMBL" id="JACJVR010000104">
    <property type="protein sequence ID" value="MBB6694800.1"/>
    <property type="molecule type" value="Genomic_DNA"/>
</dbReference>
<evidence type="ECO:0000259" key="5">
    <source>
        <dbReference type="PROSITE" id="PS01124"/>
    </source>
</evidence>
<feature type="region of interest" description="Disordered" evidence="4">
    <location>
        <begin position="338"/>
        <end position="357"/>
    </location>
</feature>